<reference evidence="4" key="1">
    <citation type="submission" date="2019-10" db="EMBL/GenBank/DDBJ databases">
        <title>Streptomyces sp. nov., a novel actinobacterium isolated from alkaline environment.</title>
        <authorList>
            <person name="Golinska P."/>
        </authorList>
    </citation>
    <scope>NUCLEOTIDE SEQUENCE [LARGE SCALE GENOMIC DNA]</scope>
    <source>
        <strain evidence="4">DSM 42118</strain>
    </source>
</reference>
<evidence type="ECO:0000313" key="4">
    <source>
        <dbReference type="Proteomes" id="UP000538929"/>
    </source>
</evidence>
<feature type="region of interest" description="Disordered" evidence="1">
    <location>
        <begin position="42"/>
        <end position="97"/>
    </location>
</feature>
<feature type="compositionally biased region" description="Gly residues" evidence="1">
    <location>
        <begin position="76"/>
        <end position="85"/>
    </location>
</feature>
<dbReference type="AlphaFoldDB" id="A0A7W3Y3G7"/>
<keyword evidence="4" id="KW-1185">Reference proteome</keyword>
<evidence type="ECO:0000313" key="3">
    <source>
        <dbReference type="EMBL" id="MBB0246446.1"/>
    </source>
</evidence>
<evidence type="ECO:0008006" key="5">
    <source>
        <dbReference type="Google" id="ProtNLM"/>
    </source>
</evidence>
<keyword evidence="2" id="KW-0812">Transmembrane</keyword>
<dbReference type="Proteomes" id="UP000538929">
    <property type="component" value="Unassembled WGS sequence"/>
</dbReference>
<keyword evidence="2" id="KW-0472">Membrane</keyword>
<feature type="region of interest" description="Disordered" evidence="1">
    <location>
        <begin position="117"/>
        <end position="151"/>
    </location>
</feature>
<accession>A0A7W3Y3G7</accession>
<feature type="compositionally biased region" description="Gly residues" evidence="1">
    <location>
        <begin position="124"/>
        <end position="135"/>
    </location>
</feature>
<sequence>MARASDGTGGSSAVFVVTLTAVALAIVGFLAWQAAGAVEPRTDTAAPAGSDAGDGTGDPANTPIGDPADGGDSGDDGAGGDGGASGEAAHPPLPPVSGTGARVVYSLGEQRVWLVGTDGATDGTDGGASDGGGGETVVHSHPVHPSPVRPEPGEYEVTWRAEATTGSDGVPITNVVVFTSVGDAVVGFSTAEDGSIPDPDGPERTGGIRQSAEDGEIMWSVATIGFPVVVVP</sequence>
<keyword evidence="2" id="KW-1133">Transmembrane helix</keyword>
<evidence type="ECO:0000256" key="2">
    <source>
        <dbReference type="SAM" id="Phobius"/>
    </source>
</evidence>
<proteinExistence type="predicted"/>
<comment type="caution">
    <text evidence="3">The sequence shown here is derived from an EMBL/GenBank/DDBJ whole genome shotgun (WGS) entry which is preliminary data.</text>
</comment>
<protein>
    <recommendedName>
        <fullName evidence="5">L,D-transpeptidase</fullName>
    </recommendedName>
</protein>
<dbReference type="RefSeq" id="WP_182607775.1">
    <property type="nucleotide sequence ID" value="NZ_VKHT01000899.1"/>
</dbReference>
<organism evidence="3 4">
    <name type="scientific">Streptomyces alkaliphilus</name>
    <dbReference type="NCBI Taxonomy" id="1472722"/>
    <lineage>
        <taxon>Bacteria</taxon>
        <taxon>Bacillati</taxon>
        <taxon>Actinomycetota</taxon>
        <taxon>Actinomycetes</taxon>
        <taxon>Kitasatosporales</taxon>
        <taxon>Streptomycetaceae</taxon>
        <taxon>Streptomyces</taxon>
    </lineage>
</organism>
<gene>
    <name evidence="3" type="ORF">FNQ90_20600</name>
</gene>
<evidence type="ECO:0000256" key="1">
    <source>
        <dbReference type="SAM" id="MobiDB-lite"/>
    </source>
</evidence>
<dbReference type="EMBL" id="VKHT01000899">
    <property type="protein sequence ID" value="MBB0246446.1"/>
    <property type="molecule type" value="Genomic_DNA"/>
</dbReference>
<feature type="transmembrane region" description="Helical" evidence="2">
    <location>
        <begin position="12"/>
        <end position="32"/>
    </location>
</feature>
<name>A0A7W3Y3G7_9ACTN</name>